<dbReference type="AlphaFoldDB" id="A0A652ZT75"/>
<dbReference type="Pfam" id="PF13589">
    <property type="entry name" value="HATPase_c_3"/>
    <property type="match status" value="1"/>
</dbReference>
<dbReference type="InterPro" id="IPR036890">
    <property type="entry name" value="HATPase_C_sf"/>
</dbReference>
<dbReference type="InterPro" id="IPR011856">
    <property type="entry name" value="tRNA_endonuc-like_dom_sf"/>
</dbReference>
<name>A0A652ZT75_9SPIR</name>
<dbReference type="SUPFAM" id="SSF55874">
    <property type="entry name" value="ATPase domain of HSP90 chaperone/DNA topoisomerase II/histidine kinase"/>
    <property type="match status" value="1"/>
</dbReference>
<dbReference type="Gene3D" id="3.30.565.10">
    <property type="entry name" value="Histidine kinase-like ATPase, C-terminal domain"/>
    <property type="match status" value="1"/>
</dbReference>
<evidence type="ECO:0000313" key="1">
    <source>
        <dbReference type="EMBL" id="VBB38974.1"/>
    </source>
</evidence>
<accession>A0A652ZT75</accession>
<sequence length="673" mass="76430">MPNSERLELKIALDTLRHLGLNLYSSLPPVLSELVANSYDARSRRVDITLKSDSVEIKDDGIGMDREDMQNKYLIVGLDKRLTGCSSATEGDPFPEWPRRDTPMGRKGIGKLAMFSIASEVEIQSIKRGAPVAIRMKRDDIERQAKASAVYNPEEIALDPGVKTGTKITLSKLKRSRAINQDAILRALARRFSVIDLSEDEVSIGTKWPQTNFSVYVNGIKVSIEHWDLFKKIEYLWILGPESAYFRSGVSSECKVIEVSSILNLESGKSANLSGWIGTVKKPEQLKTAVNGFDINDNRIVVDCRGKVAISNFLHQFGESGMYASYLAGYIKADYLDEAEDIATSDRERMQDDDPKVQVLKDFVRKLLKRIQMDWTDFRRKSAADNAEHDPIIAEWLATLNGDEQSDAKTLLGRLGSVRYTNASDKPQVLKYAILAFERLRVRHKLSLLKNATDEKLETIATMFALESDLENALYADIASQRLNVVRELTTIVDENSKERIIQRHIFDNLWLVEPSWTLQDQLGARMEERITKEFSEVKLNEEEEKSRFDIRYRKSGGIHIIIELKRPKVSRTVDELIAQVKKYKKALKRCLAEVEGDLNPRINCLCLVGSLPMTDEQEQNALNGYLIKINTYDMVINDSYKRFSEYINAQKRFNGIQAILAKLDEKDTEAEG</sequence>
<proteinExistence type="predicted"/>
<dbReference type="EMBL" id="UPXP01000008">
    <property type="protein sequence ID" value="VBB38974.1"/>
    <property type="molecule type" value="Genomic_DNA"/>
</dbReference>
<protein>
    <submittedName>
        <fullName evidence="1">Uncharacterized protein</fullName>
    </submittedName>
</protein>
<reference evidence="1" key="1">
    <citation type="submission" date="2018-07" db="EMBL/GenBank/DDBJ databases">
        <authorList>
            <consortium name="Genoscope - CEA"/>
            <person name="William W."/>
        </authorList>
    </citation>
    <scope>NUCLEOTIDE SEQUENCE</scope>
    <source>
        <strain evidence="1">IK1</strain>
    </source>
</reference>
<dbReference type="Gene3D" id="3.40.1350.10">
    <property type="match status" value="1"/>
</dbReference>
<gene>
    <name evidence="1" type="ORF">TRIP_E160198</name>
</gene>
<organism evidence="1">
    <name type="scientific">uncultured Spirochaetota bacterium</name>
    <dbReference type="NCBI Taxonomy" id="460511"/>
    <lineage>
        <taxon>Bacteria</taxon>
        <taxon>Pseudomonadati</taxon>
        <taxon>Spirochaetota</taxon>
        <taxon>environmental samples</taxon>
    </lineage>
</organism>
<dbReference type="GO" id="GO:0003676">
    <property type="term" value="F:nucleic acid binding"/>
    <property type="evidence" value="ECO:0007669"/>
    <property type="project" value="InterPro"/>
</dbReference>